<protein>
    <recommendedName>
        <fullName evidence="12">Alternative oxidase</fullName>
        <ecNumber evidence="12">1.-.-.-</ecNumber>
    </recommendedName>
</protein>
<evidence type="ECO:0000256" key="6">
    <source>
        <dbReference type="ARBA" id="ARBA00022723"/>
    </source>
</evidence>
<dbReference type="GO" id="GO:0005739">
    <property type="term" value="C:mitochondrion"/>
    <property type="evidence" value="ECO:0007669"/>
    <property type="project" value="TreeGrafter"/>
</dbReference>
<dbReference type="GO" id="GO:0010230">
    <property type="term" value="P:alternative respiration"/>
    <property type="evidence" value="ECO:0007669"/>
    <property type="project" value="TreeGrafter"/>
</dbReference>
<dbReference type="EMBL" id="MVBO01000009">
    <property type="protein sequence ID" value="OZJ05871.1"/>
    <property type="molecule type" value="Genomic_DNA"/>
</dbReference>
<evidence type="ECO:0000256" key="12">
    <source>
        <dbReference type="RuleBase" id="RU003779"/>
    </source>
</evidence>
<dbReference type="Gene3D" id="1.20.1260.140">
    <property type="entry name" value="Alternative oxidase"/>
    <property type="match status" value="1"/>
</dbReference>
<evidence type="ECO:0000256" key="11">
    <source>
        <dbReference type="ARBA" id="ARBA00023136"/>
    </source>
</evidence>
<dbReference type="EC" id="1.-.-.-" evidence="12"/>
<dbReference type="AlphaFoldDB" id="A0A261Y5K4"/>
<dbReference type="Pfam" id="PF01786">
    <property type="entry name" value="AOX"/>
    <property type="match status" value="1"/>
</dbReference>
<name>A0A261Y5K4_9FUNG</name>
<keyword evidence="6 12" id="KW-0479">Metal-binding</keyword>
<keyword evidence="15" id="KW-1185">Reference proteome</keyword>
<gene>
    <name evidence="14" type="ORF">BZG36_00926</name>
</gene>
<comment type="similarity">
    <text evidence="2 12">Belongs to the alternative oxidase family.</text>
</comment>
<proteinExistence type="inferred from homology"/>
<dbReference type="GO" id="GO:0098803">
    <property type="term" value="C:respiratory chain complex"/>
    <property type="evidence" value="ECO:0007669"/>
    <property type="project" value="UniProtKB-UniRule"/>
</dbReference>
<dbReference type="GO" id="GO:0046872">
    <property type="term" value="F:metal ion binding"/>
    <property type="evidence" value="ECO:0007669"/>
    <property type="project" value="UniProtKB-UniRule"/>
</dbReference>
<evidence type="ECO:0000256" key="5">
    <source>
        <dbReference type="ARBA" id="ARBA00022692"/>
    </source>
</evidence>
<dbReference type="PANTHER" id="PTHR31803:SF3">
    <property type="entry name" value="ALTERNATIVE OXIDASE"/>
    <property type="match status" value="1"/>
</dbReference>
<evidence type="ECO:0000256" key="10">
    <source>
        <dbReference type="ARBA" id="ARBA00023004"/>
    </source>
</evidence>
<evidence type="ECO:0000256" key="13">
    <source>
        <dbReference type="SAM" id="MobiDB-lite"/>
    </source>
</evidence>
<evidence type="ECO:0000256" key="4">
    <source>
        <dbReference type="ARBA" id="ARBA00022660"/>
    </source>
</evidence>
<evidence type="ECO:0000256" key="1">
    <source>
        <dbReference type="ARBA" id="ARBA00004370"/>
    </source>
</evidence>
<evidence type="ECO:0000256" key="3">
    <source>
        <dbReference type="ARBA" id="ARBA00022448"/>
    </source>
</evidence>
<keyword evidence="10 12" id="KW-0408">Iron</keyword>
<evidence type="ECO:0000313" key="15">
    <source>
        <dbReference type="Proteomes" id="UP000242875"/>
    </source>
</evidence>
<comment type="subcellular location">
    <subcellularLocation>
        <location evidence="1">Membrane</location>
    </subcellularLocation>
</comment>
<dbReference type="PANTHER" id="PTHR31803">
    <property type="entry name" value="ALTERNATIVE OXIDASE"/>
    <property type="match status" value="1"/>
</dbReference>
<evidence type="ECO:0000256" key="2">
    <source>
        <dbReference type="ARBA" id="ARBA00008388"/>
    </source>
</evidence>
<organism evidence="14 15">
    <name type="scientific">Bifiguratus adelaidae</name>
    <dbReference type="NCBI Taxonomy" id="1938954"/>
    <lineage>
        <taxon>Eukaryota</taxon>
        <taxon>Fungi</taxon>
        <taxon>Fungi incertae sedis</taxon>
        <taxon>Mucoromycota</taxon>
        <taxon>Mucoromycotina</taxon>
        <taxon>Endogonomycetes</taxon>
        <taxon>Endogonales</taxon>
        <taxon>Endogonales incertae sedis</taxon>
        <taxon>Bifiguratus</taxon>
    </lineage>
</organism>
<accession>A0A261Y5K4</accession>
<keyword evidence="7 12" id="KW-0249">Electron transport</keyword>
<evidence type="ECO:0000256" key="7">
    <source>
        <dbReference type="ARBA" id="ARBA00022982"/>
    </source>
</evidence>
<keyword evidence="11 12" id="KW-0472">Membrane</keyword>
<keyword evidence="9 12" id="KW-0560">Oxidoreductase</keyword>
<comment type="caution">
    <text evidence="14">The sequence shown here is derived from an EMBL/GenBank/DDBJ whole genome shotgun (WGS) entry which is preliminary data.</text>
</comment>
<keyword evidence="3" id="KW-0813">Transport</keyword>
<comment type="cofactor">
    <cofactor evidence="12">
        <name>Fe cation</name>
        <dbReference type="ChEBI" id="CHEBI:24875"/>
    </cofactor>
    <text evidence="12">Binds 2 iron ions per subunit.</text>
</comment>
<dbReference type="GO" id="GO:0009916">
    <property type="term" value="F:alternative oxidase activity"/>
    <property type="evidence" value="ECO:0007669"/>
    <property type="project" value="UniProtKB-UniRule"/>
</dbReference>
<evidence type="ECO:0000256" key="9">
    <source>
        <dbReference type="ARBA" id="ARBA00023002"/>
    </source>
</evidence>
<keyword evidence="8" id="KW-1133">Transmembrane helix</keyword>
<dbReference type="OrthoDB" id="16906at2759"/>
<keyword evidence="5 12" id="KW-0812">Transmembrane</keyword>
<dbReference type="GO" id="GO:0016020">
    <property type="term" value="C:membrane"/>
    <property type="evidence" value="ECO:0007669"/>
    <property type="project" value="UniProtKB-SubCell"/>
</dbReference>
<dbReference type="InterPro" id="IPR002680">
    <property type="entry name" value="AOX"/>
</dbReference>
<evidence type="ECO:0000256" key="8">
    <source>
        <dbReference type="ARBA" id="ARBA00022989"/>
    </source>
</evidence>
<feature type="region of interest" description="Disordered" evidence="13">
    <location>
        <begin position="298"/>
        <end position="331"/>
    </location>
</feature>
<reference evidence="14 15" key="1">
    <citation type="journal article" date="2017" name="Mycologia">
        <title>Bifiguratus adelaidae, gen. et sp. nov., a new member of Mucoromycotina in endophytic and soil-dwelling habitats.</title>
        <authorList>
            <person name="Torres-Cruz T.J."/>
            <person name="Billingsley Tobias T.L."/>
            <person name="Almatruk M."/>
            <person name="Hesse C."/>
            <person name="Kuske C.R."/>
            <person name="Desiro A."/>
            <person name="Benucci G.M."/>
            <person name="Bonito G."/>
            <person name="Stajich J.E."/>
            <person name="Dunlap C."/>
            <person name="Arnold A.E."/>
            <person name="Porras-Alfaro A."/>
        </authorList>
    </citation>
    <scope>NUCLEOTIDE SEQUENCE [LARGE SCALE GENOMIC DNA]</scope>
    <source>
        <strain evidence="14 15">AZ0501</strain>
    </source>
</reference>
<keyword evidence="4 12" id="KW-0679">Respiratory chain</keyword>
<dbReference type="Proteomes" id="UP000242875">
    <property type="component" value="Unassembled WGS sequence"/>
</dbReference>
<dbReference type="InterPro" id="IPR038659">
    <property type="entry name" value="AOX_sf"/>
</dbReference>
<sequence length="331" mass="37535">MAAFAAIPTSTRLSSITMPIVARALRGTTPVVAVRSMHLWKWQEKKPPVEVTPLPVDLAREIQMSKPLPMLEIFRGKPLDGRTLEVLDIGLNRHRVPVTLTDKFAYRLVKFLRLIPDTYFRGNHYMRAVMLETIAGVPGMVGAMLRHLRSLRKCQHDGGWIIHLLHEAENERMHLMTWMKCLKPSTANRLLILGAQGIFFNAYFALYCISPQMAHRMCGYLEEEAVISYTHFLDALDQGKLENMPAPSIAKEYWNLVPSATIRDVVLAIRADEALHRDANHHLSDRLLIGKEDLREEAEEALRQTPEDLAYQGKEAHAHEAGVASHSLRSQ</sequence>
<evidence type="ECO:0000313" key="14">
    <source>
        <dbReference type="EMBL" id="OZJ05871.1"/>
    </source>
</evidence>